<dbReference type="AlphaFoldDB" id="A0AAV0LPW2"/>
<accession>A0AAV0LPW2</accession>
<evidence type="ECO:0000313" key="3">
    <source>
        <dbReference type="Proteomes" id="UP001154282"/>
    </source>
</evidence>
<protein>
    <submittedName>
        <fullName evidence="2">Uncharacterized protein</fullName>
    </submittedName>
</protein>
<dbReference type="EMBL" id="CAMGYJ010000006">
    <property type="protein sequence ID" value="CAI0436141.1"/>
    <property type="molecule type" value="Genomic_DNA"/>
</dbReference>
<evidence type="ECO:0000313" key="2">
    <source>
        <dbReference type="EMBL" id="CAI0436141.1"/>
    </source>
</evidence>
<evidence type="ECO:0000256" key="1">
    <source>
        <dbReference type="SAM" id="MobiDB-lite"/>
    </source>
</evidence>
<comment type="caution">
    <text evidence="2">The sequence shown here is derived from an EMBL/GenBank/DDBJ whole genome shotgun (WGS) entry which is preliminary data.</text>
</comment>
<name>A0AAV0LPW2_9ROSI</name>
<sequence length="84" mass="9734">MKPQQLQQISGLPHAAESSSHYQQLIPPYLGQQNQKSVKFDEESVQCSFLVMIGVRSDRVENLRVYGCNQPGKSQIRWFCFDFR</sequence>
<gene>
    <name evidence="2" type="ORF">LITE_LOCUS24959</name>
</gene>
<organism evidence="2 3">
    <name type="scientific">Linum tenue</name>
    <dbReference type="NCBI Taxonomy" id="586396"/>
    <lineage>
        <taxon>Eukaryota</taxon>
        <taxon>Viridiplantae</taxon>
        <taxon>Streptophyta</taxon>
        <taxon>Embryophyta</taxon>
        <taxon>Tracheophyta</taxon>
        <taxon>Spermatophyta</taxon>
        <taxon>Magnoliopsida</taxon>
        <taxon>eudicotyledons</taxon>
        <taxon>Gunneridae</taxon>
        <taxon>Pentapetalae</taxon>
        <taxon>rosids</taxon>
        <taxon>fabids</taxon>
        <taxon>Malpighiales</taxon>
        <taxon>Linaceae</taxon>
        <taxon>Linum</taxon>
    </lineage>
</organism>
<proteinExistence type="predicted"/>
<reference evidence="2" key="1">
    <citation type="submission" date="2022-08" db="EMBL/GenBank/DDBJ databases">
        <authorList>
            <person name="Gutierrez-Valencia J."/>
        </authorList>
    </citation>
    <scope>NUCLEOTIDE SEQUENCE</scope>
</reference>
<keyword evidence="3" id="KW-1185">Reference proteome</keyword>
<feature type="compositionally biased region" description="Polar residues" evidence="1">
    <location>
        <begin position="1"/>
        <end position="10"/>
    </location>
</feature>
<dbReference type="Proteomes" id="UP001154282">
    <property type="component" value="Unassembled WGS sequence"/>
</dbReference>
<feature type="region of interest" description="Disordered" evidence="1">
    <location>
        <begin position="1"/>
        <end position="20"/>
    </location>
</feature>